<dbReference type="EMBL" id="CADCWC010000156">
    <property type="protein sequence ID" value="CAA9530140.1"/>
    <property type="molecule type" value="Genomic_DNA"/>
</dbReference>
<name>A0A6J4TRJ7_9ACTN</name>
<reference evidence="2" key="1">
    <citation type="submission" date="2020-02" db="EMBL/GenBank/DDBJ databases">
        <authorList>
            <person name="Meier V. D."/>
        </authorList>
    </citation>
    <scope>NUCLEOTIDE SEQUENCE</scope>
    <source>
        <strain evidence="2">AVDCRST_MAG79</strain>
    </source>
</reference>
<evidence type="ECO:0000313" key="2">
    <source>
        <dbReference type="EMBL" id="CAA9530140.1"/>
    </source>
</evidence>
<feature type="compositionally biased region" description="Basic and acidic residues" evidence="1">
    <location>
        <begin position="96"/>
        <end position="111"/>
    </location>
</feature>
<proteinExistence type="predicted"/>
<feature type="compositionally biased region" description="Basic and acidic residues" evidence="1">
    <location>
        <begin position="13"/>
        <end position="45"/>
    </location>
</feature>
<sequence length="111" mass="12617">GEDRRTAALRSARGRDGHADTGAPLERDRFEPRSAVARDRPERQPQHVRRRGRGARVHAPRRLVRGRHALRQPHSQRRPGHRLDRAPRARRALLGDARRARSDDGAARTGL</sequence>
<feature type="non-terminal residue" evidence="2">
    <location>
        <position position="1"/>
    </location>
</feature>
<feature type="compositionally biased region" description="Basic residues" evidence="1">
    <location>
        <begin position="46"/>
        <end position="80"/>
    </location>
</feature>
<accession>A0A6J4TRJ7</accession>
<dbReference type="AlphaFoldDB" id="A0A6J4TRJ7"/>
<gene>
    <name evidence="2" type="ORF">AVDCRST_MAG79-832</name>
</gene>
<protein>
    <submittedName>
        <fullName evidence="2">Uncharacterized protein</fullName>
    </submittedName>
</protein>
<evidence type="ECO:0000256" key="1">
    <source>
        <dbReference type="SAM" id="MobiDB-lite"/>
    </source>
</evidence>
<organism evidence="2">
    <name type="scientific">uncultured Thermoleophilia bacterium</name>
    <dbReference type="NCBI Taxonomy" id="1497501"/>
    <lineage>
        <taxon>Bacteria</taxon>
        <taxon>Bacillati</taxon>
        <taxon>Actinomycetota</taxon>
        <taxon>Thermoleophilia</taxon>
        <taxon>environmental samples</taxon>
    </lineage>
</organism>
<feature type="region of interest" description="Disordered" evidence="1">
    <location>
        <begin position="1"/>
        <end position="111"/>
    </location>
</feature>
<feature type="non-terminal residue" evidence="2">
    <location>
        <position position="111"/>
    </location>
</feature>